<sequence length="146" mass="16972">MSTYTSLTTTTAIHRSKASVLVRKLAQFKCFEHAVERKLLGYKGNIPFHLHGCCYCYQDNKQDTIFRRSRVDTLLLIRLWQQSNSIHRSKASVLVQKLAQFKCFEHVVERKLSGYKGNIIPFHLHGCCSCYPATRYYTSRSYTGRN</sequence>
<evidence type="ECO:0000313" key="1">
    <source>
        <dbReference type="EMBL" id="RMX47720.1"/>
    </source>
</evidence>
<evidence type="ECO:0000313" key="2">
    <source>
        <dbReference type="Proteomes" id="UP000275408"/>
    </source>
</evidence>
<gene>
    <name evidence="1" type="ORF">pdam_00012354</name>
</gene>
<organism evidence="1 2">
    <name type="scientific">Pocillopora damicornis</name>
    <name type="common">Cauliflower coral</name>
    <name type="synonym">Millepora damicornis</name>
    <dbReference type="NCBI Taxonomy" id="46731"/>
    <lineage>
        <taxon>Eukaryota</taxon>
        <taxon>Metazoa</taxon>
        <taxon>Cnidaria</taxon>
        <taxon>Anthozoa</taxon>
        <taxon>Hexacorallia</taxon>
        <taxon>Scleractinia</taxon>
        <taxon>Astrocoeniina</taxon>
        <taxon>Pocilloporidae</taxon>
        <taxon>Pocillopora</taxon>
    </lineage>
</organism>
<dbReference type="EMBL" id="RCHS01002377">
    <property type="protein sequence ID" value="RMX47720.1"/>
    <property type="molecule type" value="Genomic_DNA"/>
</dbReference>
<reference evidence="1 2" key="1">
    <citation type="journal article" date="2018" name="Sci. Rep.">
        <title>Comparative analysis of the Pocillopora damicornis genome highlights role of immune system in coral evolution.</title>
        <authorList>
            <person name="Cunning R."/>
            <person name="Bay R.A."/>
            <person name="Gillette P."/>
            <person name="Baker A.C."/>
            <person name="Traylor-Knowles N."/>
        </authorList>
    </citation>
    <scope>NUCLEOTIDE SEQUENCE [LARGE SCALE GENOMIC DNA]</scope>
    <source>
        <strain evidence="1">RSMAS</strain>
        <tissue evidence="1">Whole animal</tissue>
    </source>
</reference>
<dbReference type="Proteomes" id="UP000275408">
    <property type="component" value="Unassembled WGS sequence"/>
</dbReference>
<proteinExistence type="predicted"/>
<keyword evidence="2" id="KW-1185">Reference proteome</keyword>
<name>A0A3M6U260_POCDA</name>
<protein>
    <submittedName>
        <fullName evidence="1">Uncharacterized protein</fullName>
    </submittedName>
</protein>
<comment type="caution">
    <text evidence="1">The sequence shown here is derived from an EMBL/GenBank/DDBJ whole genome shotgun (WGS) entry which is preliminary data.</text>
</comment>
<accession>A0A3M6U260</accession>
<dbReference type="AlphaFoldDB" id="A0A3M6U260"/>